<dbReference type="InterPro" id="IPR050482">
    <property type="entry name" value="Sensor_HK_TwoCompSys"/>
</dbReference>
<comment type="catalytic activity">
    <reaction evidence="1">
        <text>ATP + protein L-histidine = ADP + protein N-phospho-L-histidine.</text>
        <dbReference type="EC" id="2.7.13.3"/>
    </reaction>
</comment>
<keyword evidence="6 13" id="KW-0418">Kinase</keyword>
<dbReference type="PANTHER" id="PTHR24421:SF10">
    <property type="entry name" value="NITRATE_NITRITE SENSOR PROTEIN NARQ"/>
    <property type="match status" value="1"/>
</dbReference>
<dbReference type="GO" id="GO:0016020">
    <property type="term" value="C:membrane"/>
    <property type="evidence" value="ECO:0007669"/>
    <property type="project" value="InterPro"/>
</dbReference>
<evidence type="ECO:0000256" key="3">
    <source>
        <dbReference type="ARBA" id="ARBA00022553"/>
    </source>
</evidence>
<keyword evidence="10" id="KW-1133">Transmembrane helix</keyword>
<dbReference type="GO" id="GO:0046983">
    <property type="term" value="F:protein dimerization activity"/>
    <property type="evidence" value="ECO:0007669"/>
    <property type="project" value="InterPro"/>
</dbReference>
<evidence type="ECO:0000259" key="12">
    <source>
        <dbReference type="Pfam" id="PF07730"/>
    </source>
</evidence>
<dbReference type="AlphaFoldDB" id="A0A1E3KXP2"/>
<feature type="transmembrane region" description="Helical" evidence="10">
    <location>
        <begin position="110"/>
        <end position="139"/>
    </location>
</feature>
<evidence type="ECO:0000256" key="1">
    <source>
        <dbReference type="ARBA" id="ARBA00000085"/>
    </source>
</evidence>
<keyword evidence="9" id="KW-0175">Coiled coil</keyword>
<dbReference type="Gene3D" id="1.20.5.1930">
    <property type="match status" value="1"/>
</dbReference>
<evidence type="ECO:0000256" key="7">
    <source>
        <dbReference type="ARBA" id="ARBA00022840"/>
    </source>
</evidence>
<feature type="domain" description="Signal transduction histidine kinase subgroup 3 dimerisation and phosphoacceptor" evidence="12">
    <location>
        <begin position="188"/>
        <end position="248"/>
    </location>
</feature>
<dbReference type="RefSeq" id="WP_069329471.1">
    <property type="nucleotide sequence ID" value="NZ_MDER01000086.1"/>
</dbReference>
<keyword evidence="5" id="KW-0547">Nucleotide-binding</keyword>
<keyword evidence="10" id="KW-0472">Membrane</keyword>
<dbReference type="Gene3D" id="3.30.565.10">
    <property type="entry name" value="Histidine kinase-like ATPase, C-terminal domain"/>
    <property type="match status" value="1"/>
</dbReference>
<evidence type="ECO:0000256" key="5">
    <source>
        <dbReference type="ARBA" id="ARBA00022741"/>
    </source>
</evidence>
<evidence type="ECO:0000256" key="6">
    <source>
        <dbReference type="ARBA" id="ARBA00022777"/>
    </source>
</evidence>
<dbReference type="InterPro" id="IPR011712">
    <property type="entry name" value="Sig_transdc_His_kin_sub3_dim/P"/>
</dbReference>
<dbReference type="PANTHER" id="PTHR24421">
    <property type="entry name" value="NITRATE/NITRITE SENSOR PROTEIN NARX-RELATED"/>
    <property type="match status" value="1"/>
</dbReference>
<evidence type="ECO:0000256" key="9">
    <source>
        <dbReference type="SAM" id="Coils"/>
    </source>
</evidence>
<organism evidence="13 14">
    <name type="scientific">Paenibacillus nuruki</name>
    <dbReference type="NCBI Taxonomy" id="1886670"/>
    <lineage>
        <taxon>Bacteria</taxon>
        <taxon>Bacillati</taxon>
        <taxon>Bacillota</taxon>
        <taxon>Bacilli</taxon>
        <taxon>Bacillales</taxon>
        <taxon>Paenibacillaceae</taxon>
        <taxon>Paenibacillus</taxon>
    </lineage>
</organism>
<evidence type="ECO:0000256" key="4">
    <source>
        <dbReference type="ARBA" id="ARBA00022679"/>
    </source>
</evidence>
<feature type="transmembrane region" description="Helical" evidence="10">
    <location>
        <begin position="61"/>
        <end position="81"/>
    </location>
</feature>
<dbReference type="Proteomes" id="UP000094578">
    <property type="component" value="Unassembled WGS sequence"/>
</dbReference>
<dbReference type="GO" id="GO:0000155">
    <property type="term" value="F:phosphorelay sensor kinase activity"/>
    <property type="evidence" value="ECO:0007669"/>
    <property type="project" value="InterPro"/>
</dbReference>
<dbReference type="PATRIC" id="fig|1886670.3.peg.4177"/>
<evidence type="ECO:0000256" key="8">
    <source>
        <dbReference type="ARBA" id="ARBA00023012"/>
    </source>
</evidence>
<gene>
    <name evidence="13" type="ORF">PTI45_04147</name>
</gene>
<dbReference type="Pfam" id="PF02518">
    <property type="entry name" value="HATPase_c"/>
    <property type="match status" value="1"/>
</dbReference>
<keyword evidence="3" id="KW-0597">Phosphoprotein</keyword>
<keyword evidence="8" id="KW-0902">Two-component regulatory system</keyword>
<evidence type="ECO:0000313" key="14">
    <source>
        <dbReference type="Proteomes" id="UP000094578"/>
    </source>
</evidence>
<feature type="transmembrane region" description="Helical" evidence="10">
    <location>
        <begin position="12"/>
        <end position="29"/>
    </location>
</feature>
<evidence type="ECO:0000256" key="10">
    <source>
        <dbReference type="SAM" id="Phobius"/>
    </source>
</evidence>
<keyword evidence="7" id="KW-0067">ATP-binding</keyword>
<dbReference type="SUPFAM" id="SSF55874">
    <property type="entry name" value="ATPase domain of HSP90 chaperone/DNA topoisomerase II/histidine kinase"/>
    <property type="match status" value="1"/>
</dbReference>
<dbReference type="CDD" id="cd16917">
    <property type="entry name" value="HATPase_UhpB-NarQ-NarX-like"/>
    <property type="match status" value="1"/>
</dbReference>
<dbReference type="EMBL" id="MDER01000086">
    <property type="protein sequence ID" value="ODP26307.1"/>
    <property type="molecule type" value="Genomic_DNA"/>
</dbReference>
<dbReference type="InterPro" id="IPR036890">
    <property type="entry name" value="HATPase_C_sf"/>
</dbReference>
<evidence type="ECO:0000313" key="13">
    <source>
        <dbReference type="EMBL" id="ODP26307.1"/>
    </source>
</evidence>
<keyword evidence="14" id="KW-1185">Reference proteome</keyword>
<feature type="coiled-coil region" evidence="9">
    <location>
        <begin position="149"/>
        <end position="179"/>
    </location>
</feature>
<feature type="transmembrane region" description="Helical" evidence="10">
    <location>
        <begin position="35"/>
        <end position="54"/>
    </location>
</feature>
<name>A0A1E3KXP2_9BACL</name>
<dbReference type="EC" id="2.7.13.3" evidence="2"/>
<comment type="caution">
    <text evidence="13">The sequence shown here is derived from an EMBL/GenBank/DDBJ whole genome shotgun (WGS) entry which is preliminary data.</text>
</comment>
<dbReference type="STRING" id="1886670.PTI45_04147"/>
<keyword evidence="4 13" id="KW-0808">Transferase</keyword>
<keyword evidence="10" id="KW-0812">Transmembrane</keyword>
<evidence type="ECO:0000256" key="2">
    <source>
        <dbReference type="ARBA" id="ARBA00012438"/>
    </source>
</evidence>
<sequence length="387" mass="44044">MDIEQEHAYRYLIRIFGTIVLMITSYNEYANYGVFNQYGTLLILLLYVSIIWIPKIWRSRTIYIILSTVIISTALYLHYQYGSVNSSLLWPLLFLSIFINRNYRYVTIVVSLVTITVIVLVYAFSFGSLLAIIGVFLVVRSSQIRQNAYALTKSHLEQLDQAHKELQEAHLELQEASAHSVRYAALEERTRLAREIHDGLGHQLTSLIIQLQALEIMQSTEPQHMPERIKQLIGIARQALTEVRIAVKEWSNDEMGLGLVALKGLITQTGQRSALKLTFVEDSPITEWSIQTSIVLYRVLQESLTNVLRHAQADTASVHIEEKDQHVYLRIADNGIYTNKDAVKIGYGLKSMIERCKQQGGTCQFEPVLPHGFCIQAMIPIGNPIQP</sequence>
<accession>A0A1E3KXP2</accession>
<protein>
    <recommendedName>
        <fullName evidence="2">histidine kinase</fullName>
        <ecNumber evidence="2">2.7.13.3</ecNumber>
    </recommendedName>
</protein>
<reference evidence="13 14" key="1">
    <citation type="submission" date="2016-08" db="EMBL/GenBank/DDBJ databases">
        <title>Genome sequencing of Paenibacillus sp. TI45-13ar, isolated from Korean traditional nuruk.</title>
        <authorList>
            <person name="Kim S.-J."/>
        </authorList>
    </citation>
    <scope>NUCLEOTIDE SEQUENCE [LARGE SCALE GENOMIC DNA]</scope>
    <source>
        <strain evidence="13 14">TI45-13ar</strain>
    </source>
</reference>
<dbReference type="InterPro" id="IPR003594">
    <property type="entry name" value="HATPase_dom"/>
</dbReference>
<proteinExistence type="predicted"/>
<evidence type="ECO:0000259" key="11">
    <source>
        <dbReference type="Pfam" id="PF02518"/>
    </source>
</evidence>
<dbReference type="GO" id="GO:0005524">
    <property type="term" value="F:ATP binding"/>
    <property type="evidence" value="ECO:0007669"/>
    <property type="project" value="UniProtKB-KW"/>
</dbReference>
<feature type="domain" description="Histidine kinase/HSP90-like ATPase" evidence="11">
    <location>
        <begin position="295"/>
        <end position="380"/>
    </location>
</feature>
<dbReference type="Pfam" id="PF07730">
    <property type="entry name" value="HisKA_3"/>
    <property type="match status" value="1"/>
</dbReference>